<dbReference type="SUPFAM" id="SSF49299">
    <property type="entry name" value="PKD domain"/>
    <property type="match status" value="2"/>
</dbReference>
<dbReference type="AlphaFoldDB" id="A0A2Z2KL37"/>
<dbReference type="InterPro" id="IPR013783">
    <property type="entry name" value="Ig-like_fold"/>
</dbReference>
<accession>A0A2Z2KL37</accession>
<proteinExistence type="predicted"/>
<dbReference type="InterPro" id="IPR035986">
    <property type="entry name" value="PKD_dom_sf"/>
</dbReference>
<feature type="domain" description="Copper amine oxidase-like N-terminal" evidence="2">
    <location>
        <begin position="127"/>
        <end position="232"/>
    </location>
</feature>
<dbReference type="InterPro" id="IPR012854">
    <property type="entry name" value="Cu_amine_oxidase-like_N"/>
</dbReference>
<dbReference type="EMBL" id="CP021780">
    <property type="protein sequence ID" value="ASA23159.1"/>
    <property type="molecule type" value="Genomic_DNA"/>
</dbReference>
<gene>
    <name evidence="3" type="ORF">B9T62_21535</name>
</gene>
<dbReference type="KEGG" id="pdh:B9T62_21535"/>
<evidence type="ECO:0000313" key="3">
    <source>
        <dbReference type="EMBL" id="ASA23159.1"/>
    </source>
</evidence>
<name>A0A2Z2KL37_9BACL</name>
<feature type="chain" id="PRO_5016388270" description="Copper amine oxidase-like N-terminal domain-containing protein" evidence="1">
    <location>
        <begin position="26"/>
        <end position="739"/>
    </location>
</feature>
<organism evidence="3 4">
    <name type="scientific">Paenibacillus donghaensis</name>
    <dbReference type="NCBI Taxonomy" id="414771"/>
    <lineage>
        <taxon>Bacteria</taxon>
        <taxon>Bacillati</taxon>
        <taxon>Bacillota</taxon>
        <taxon>Bacilli</taxon>
        <taxon>Bacillales</taxon>
        <taxon>Paenibacillaceae</taxon>
        <taxon>Paenibacillus</taxon>
    </lineage>
</organism>
<dbReference type="RefSeq" id="WP_087917154.1">
    <property type="nucleotide sequence ID" value="NZ_CP021780.1"/>
</dbReference>
<evidence type="ECO:0000313" key="4">
    <source>
        <dbReference type="Proteomes" id="UP000249890"/>
    </source>
</evidence>
<keyword evidence="4" id="KW-1185">Reference proteome</keyword>
<dbReference type="InterPro" id="IPR036582">
    <property type="entry name" value="Mao_N_sf"/>
</dbReference>
<sequence>MDFKKLTLVAVLAISQAASAVPAFAETVTSTQVPAVQNVVQPTPTPVADQPITTTEVLPSAVPGEVVPTETALPEATPLPTEPPANLLPEQLMPLPSTTPAPSALPPISAAGANQLVLMMNSNKMFFNGVPYLANQPMAVKNGVSYVSIRAMVERVGVKYTYEAKTKEVVVTSGSNVMRFKTNSKVYTVNGTKVTMKGPAYQYKGTFMIPLTSITYALKINYTVDNIQKRVILDLGIKNKPTASFTVQPTEIYAGELVSFITSSTTPSGSPIVRENWGGDKREVYDQPGTYVVTYSVVDANAQTSDPYSLTINVLKPNTPPVAEFTTDKEEYKMGELVTYTEYSSDPDGDAITSAWTSKADAFFLPGPVTIRLQVTDSHGAISSVEKTINITDETLYTEGEFNKLFAAPGSAFAIDVNETVTSWPDVAYNLSSEPYTLIRANSPETVYTQGITYRETAEGPTRFLIHHQNNLNIRAKLYLIATNNNQTPATITTEAIGMAGPSPYAAGTGKASVQRYWEALAGMGDPDRTVVVQPGESVSILTELNKIPMKLGEIISLQGDLNSDLPITYTVLMIDETKDPLATMPTLPILDSDGVHNRGTYPNSTRIMEVNDVVGLTPARLLLGDNTKDINLPGMDPMYLTEASNAGNFGVIYKIIVHRVAPNTVITFNPRGGQYMGSVLVNGSVVQVPNVGSLKTAQENSVIFRNGDYESSVEIYFTAASGSNLPVNFLFTPLPAKK</sequence>
<evidence type="ECO:0000259" key="2">
    <source>
        <dbReference type="Pfam" id="PF07833"/>
    </source>
</evidence>
<dbReference type="OrthoDB" id="25008at2"/>
<feature type="signal peptide" evidence="1">
    <location>
        <begin position="1"/>
        <end position="25"/>
    </location>
</feature>
<keyword evidence="1" id="KW-0732">Signal</keyword>
<protein>
    <recommendedName>
        <fullName evidence="2">Copper amine oxidase-like N-terminal domain-containing protein</fullName>
    </recommendedName>
</protein>
<evidence type="ECO:0000256" key="1">
    <source>
        <dbReference type="SAM" id="SignalP"/>
    </source>
</evidence>
<reference evidence="3 4" key="1">
    <citation type="submission" date="2017-06" db="EMBL/GenBank/DDBJ databases">
        <title>Complete genome sequence of Paenibacillus donghaensis KCTC 13049T isolated from East Sea sediment, South Korea.</title>
        <authorList>
            <person name="Jung B.K."/>
            <person name="Hong S.-J."/>
            <person name="Shin J.-H."/>
        </authorList>
    </citation>
    <scope>NUCLEOTIDE SEQUENCE [LARGE SCALE GENOMIC DNA]</scope>
    <source>
        <strain evidence="3 4">KCTC 13049</strain>
    </source>
</reference>
<dbReference type="Proteomes" id="UP000249890">
    <property type="component" value="Chromosome"/>
</dbReference>
<dbReference type="Gene3D" id="3.30.457.10">
    <property type="entry name" value="Copper amine oxidase-like, N-terminal domain"/>
    <property type="match status" value="1"/>
</dbReference>
<dbReference type="Gene3D" id="2.60.40.10">
    <property type="entry name" value="Immunoglobulins"/>
    <property type="match status" value="2"/>
</dbReference>
<dbReference type="SUPFAM" id="SSF55383">
    <property type="entry name" value="Copper amine oxidase, domain N"/>
    <property type="match status" value="1"/>
</dbReference>
<dbReference type="Pfam" id="PF07833">
    <property type="entry name" value="Cu_amine_oxidN1"/>
    <property type="match status" value="1"/>
</dbReference>